<keyword evidence="2" id="KW-1185">Reference proteome</keyword>
<sequence>MALRMLPKLISEILFFVLAILANKKDIIALWKSSVLAFIYRGLYDLDTADYTTASKMEEKAEDVIPHNWT</sequence>
<comment type="caution">
    <text evidence="1">The sequence shown here is derived from an EMBL/GenBank/DDBJ whole genome shotgun (WGS) entry which is preliminary data.</text>
</comment>
<protein>
    <submittedName>
        <fullName evidence="1">Uncharacterized protein</fullName>
    </submittedName>
</protein>
<evidence type="ECO:0000313" key="2">
    <source>
        <dbReference type="Proteomes" id="UP001220256"/>
    </source>
</evidence>
<proteinExistence type="predicted"/>
<name>A0ABQ8WIB0_PENCH</name>
<organism evidence="1 2">
    <name type="scientific">Penicillium chrysogenum</name>
    <name type="common">Penicillium notatum</name>
    <dbReference type="NCBI Taxonomy" id="5076"/>
    <lineage>
        <taxon>Eukaryota</taxon>
        <taxon>Fungi</taxon>
        <taxon>Dikarya</taxon>
        <taxon>Ascomycota</taxon>
        <taxon>Pezizomycotina</taxon>
        <taxon>Eurotiomycetes</taxon>
        <taxon>Eurotiomycetidae</taxon>
        <taxon>Eurotiales</taxon>
        <taxon>Aspergillaceae</taxon>
        <taxon>Penicillium</taxon>
        <taxon>Penicillium chrysogenum species complex</taxon>
    </lineage>
</organism>
<dbReference type="Proteomes" id="UP001220256">
    <property type="component" value="Unassembled WGS sequence"/>
</dbReference>
<reference evidence="1 2" key="1">
    <citation type="journal article" date="2023" name="IMA Fungus">
        <title>Comparative genomic study of the Penicillium genus elucidates a diverse pangenome and 15 lateral gene transfer events.</title>
        <authorList>
            <person name="Petersen C."/>
            <person name="Sorensen T."/>
            <person name="Nielsen M.R."/>
            <person name="Sondergaard T.E."/>
            <person name="Sorensen J.L."/>
            <person name="Fitzpatrick D.A."/>
            <person name="Frisvad J.C."/>
            <person name="Nielsen K.L."/>
        </authorList>
    </citation>
    <scope>NUCLEOTIDE SEQUENCE [LARGE SCALE GENOMIC DNA]</scope>
    <source>
        <strain evidence="1 2">IBT 3361</strain>
    </source>
</reference>
<evidence type="ECO:0000313" key="1">
    <source>
        <dbReference type="EMBL" id="KAJ5269779.1"/>
    </source>
</evidence>
<gene>
    <name evidence="1" type="ORF">N7505_005537</name>
</gene>
<dbReference type="EMBL" id="JAPVEB010000003">
    <property type="protein sequence ID" value="KAJ5269779.1"/>
    <property type="molecule type" value="Genomic_DNA"/>
</dbReference>
<accession>A0ABQ8WIB0</accession>